<dbReference type="Pfam" id="PF00194">
    <property type="entry name" value="Carb_anhydrase"/>
    <property type="match status" value="1"/>
</dbReference>
<evidence type="ECO:0000313" key="8">
    <source>
        <dbReference type="EnsemblPlants" id="OGLUM12G03950.1"/>
    </source>
</evidence>
<feature type="signal peptide" evidence="6">
    <location>
        <begin position="1"/>
        <end position="24"/>
    </location>
</feature>
<keyword evidence="6" id="KW-0732">Signal</keyword>
<dbReference type="GO" id="GO:0006730">
    <property type="term" value="P:one-carbon metabolic process"/>
    <property type="evidence" value="ECO:0007669"/>
    <property type="project" value="TreeGrafter"/>
</dbReference>
<name>A0A0E0BP44_9ORYZ</name>
<dbReference type="InterPro" id="IPR001148">
    <property type="entry name" value="CA_dom"/>
</dbReference>
<evidence type="ECO:0000259" key="7">
    <source>
        <dbReference type="PROSITE" id="PS51144"/>
    </source>
</evidence>
<dbReference type="InterPro" id="IPR018338">
    <property type="entry name" value="Carbonic_anhydrase_a-class_CS"/>
</dbReference>
<dbReference type="SMART" id="SM01057">
    <property type="entry name" value="Carb_anhydrase"/>
    <property type="match status" value="1"/>
</dbReference>
<dbReference type="InterPro" id="IPR023561">
    <property type="entry name" value="Carbonic_anhydrase_a-class"/>
</dbReference>
<organism evidence="8">
    <name type="scientific">Oryza glumipatula</name>
    <dbReference type="NCBI Taxonomy" id="40148"/>
    <lineage>
        <taxon>Eukaryota</taxon>
        <taxon>Viridiplantae</taxon>
        <taxon>Streptophyta</taxon>
        <taxon>Embryophyta</taxon>
        <taxon>Tracheophyta</taxon>
        <taxon>Spermatophyta</taxon>
        <taxon>Magnoliopsida</taxon>
        <taxon>Liliopsida</taxon>
        <taxon>Poales</taxon>
        <taxon>Poaceae</taxon>
        <taxon>BOP clade</taxon>
        <taxon>Oryzoideae</taxon>
        <taxon>Oryzeae</taxon>
        <taxon>Oryzinae</taxon>
        <taxon>Oryza</taxon>
    </lineage>
</organism>
<comment type="similarity">
    <text evidence="6">Belongs to the alpha-carbonic anhydrase family.</text>
</comment>
<dbReference type="GO" id="GO:0004089">
    <property type="term" value="F:carbonate dehydratase activity"/>
    <property type="evidence" value="ECO:0007669"/>
    <property type="project" value="UniProtKB-UniRule"/>
</dbReference>
<dbReference type="GO" id="GO:0008270">
    <property type="term" value="F:zinc ion binding"/>
    <property type="evidence" value="ECO:0007669"/>
    <property type="project" value="UniProtKB-UniRule"/>
</dbReference>
<evidence type="ECO:0000256" key="3">
    <source>
        <dbReference type="ARBA" id="ARBA00022723"/>
    </source>
</evidence>
<dbReference type="EnsemblPlants" id="OGLUM12G03950.1">
    <property type="protein sequence ID" value="OGLUM12G03950.1"/>
    <property type="gene ID" value="OGLUM12G03950"/>
</dbReference>
<protein>
    <recommendedName>
        <fullName evidence="2 6">Carbonic anhydrase</fullName>
        <ecNumber evidence="2 6">4.2.1.1</ecNumber>
    </recommendedName>
</protein>
<feature type="domain" description="Alpha-carbonic anhydrase" evidence="7">
    <location>
        <begin position="30"/>
        <end position="268"/>
    </location>
</feature>
<dbReference type="PANTHER" id="PTHR18952">
    <property type="entry name" value="CARBONIC ANHYDRASE"/>
    <property type="match status" value="1"/>
</dbReference>
<reference evidence="8" key="1">
    <citation type="submission" date="2015-04" db="UniProtKB">
        <authorList>
            <consortium name="EnsemblPlants"/>
        </authorList>
    </citation>
    <scope>IDENTIFICATION</scope>
</reference>
<dbReference type="InterPro" id="IPR041891">
    <property type="entry name" value="Alpha_CA_prokaryot-like"/>
</dbReference>
<dbReference type="AlphaFoldDB" id="A0A0E0BP44"/>
<dbReference type="CDD" id="cd03124">
    <property type="entry name" value="alpha_CA_prokaryotic_like"/>
    <property type="match status" value="1"/>
</dbReference>
<evidence type="ECO:0000313" key="9">
    <source>
        <dbReference type="Proteomes" id="UP000026961"/>
    </source>
</evidence>
<proteinExistence type="inferred from homology"/>
<comment type="catalytic activity">
    <reaction evidence="6">
        <text>hydrogencarbonate + H(+) = CO2 + H2O</text>
        <dbReference type="Rhea" id="RHEA:10748"/>
        <dbReference type="ChEBI" id="CHEBI:15377"/>
        <dbReference type="ChEBI" id="CHEBI:15378"/>
        <dbReference type="ChEBI" id="CHEBI:16526"/>
        <dbReference type="ChEBI" id="CHEBI:17544"/>
        <dbReference type="EC" id="4.2.1.1"/>
    </reaction>
</comment>
<keyword evidence="5 6" id="KW-0456">Lyase</keyword>
<dbReference type="PROSITE" id="PS00162">
    <property type="entry name" value="ALPHA_CA_1"/>
    <property type="match status" value="1"/>
</dbReference>
<comment type="function">
    <text evidence="6">Reversible hydration of carbon dioxide.</text>
</comment>
<dbReference type="Gene3D" id="3.10.200.10">
    <property type="entry name" value="Alpha carbonic anhydrase"/>
    <property type="match status" value="1"/>
</dbReference>
<dbReference type="HOGENOM" id="CLU_039326_0_0_1"/>
<dbReference type="eggNOG" id="KOG0382">
    <property type="taxonomic scope" value="Eukaryota"/>
</dbReference>
<dbReference type="InterPro" id="IPR036398">
    <property type="entry name" value="CA_dom_sf"/>
</dbReference>
<keyword evidence="4 6" id="KW-0862">Zinc</keyword>
<reference evidence="8" key="2">
    <citation type="submission" date="2018-05" db="EMBL/GenBank/DDBJ databases">
        <title>OgluRS3 (Oryza glumaepatula Reference Sequence Version 3).</title>
        <authorList>
            <person name="Zhang J."/>
            <person name="Kudrna D."/>
            <person name="Lee S."/>
            <person name="Talag J."/>
            <person name="Welchert J."/>
            <person name="Wing R.A."/>
        </authorList>
    </citation>
    <scope>NUCLEOTIDE SEQUENCE [LARGE SCALE GENOMIC DNA]</scope>
</reference>
<evidence type="ECO:0000256" key="1">
    <source>
        <dbReference type="ARBA" id="ARBA00001947"/>
    </source>
</evidence>
<evidence type="ECO:0000256" key="4">
    <source>
        <dbReference type="ARBA" id="ARBA00022833"/>
    </source>
</evidence>
<evidence type="ECO:0000256" key="5">
    <source>
        <dbReference type="ARBA" id="ARBA00023239"/>
    </source>
</evidence>
<dbReference type="EC" id="4.2.1.1" evidence="2 6"/>
<accession>A0A0E0BP44</accession>
<dbReference type="PROSITE" id="PS51144">
    <property type="entry name" value="ALPHA_CA_2"/>
    <property type="match status" value="1"/>
</dbReference>
<evidence type="ECO:0000256" key="2">
    <source>
        <dbReference type="ARBA" id="ARBA00012925"/>
    </source>
</evidence>
<sequence>MVSLRAAIVLVVAASSVAVAFSHAEGNEGPDFTYIEGAMDGPSNWGKLSPEYRMCGEGRSQSPIDINTKTVVPRSDLDTLDRNYNAVNATIVNNGKDITMKFHGEVGQVIIAGKPYRFQAIHWHAPSEHTINGRRFPLELHLVHKSDADGGLAVISVLYKLGAPDSFYLQFKDHLAELGADECDFSKEEAHVAAGLVQMRSLQKRTGSYFRYGGSLTTPPCGENVVWSVLGKVREISQEQLHLLMSPLPTKDARPAQPLNGRAVFYYNPPGSAVSFQEFAM</sequence>
<dbReference type="PANTHER" id="PTHR18952:SF220">
    <property type="entry name" value="CARBONIC ANHYDRASE"/>
    <property type="match status" value="1"/>
</dbReference>
<dbReference type="Proteomes" id="UP000026961">
    <property type="component" value="Chromosome 12"/>
</dbReference>
<feature type="chain" id="PRO_5025097822" description="Carbonic anhydrase" evidence="6">
    <location>
        <begin position="25"/>
        <end position="281"/>
    </location>
</feature>
<keyword evidence="3 6" id="KW-0479">Metal-binding</keyword>
<dbReference type="STRING" id="40148.A0A0E0BP44"/>
<evidence type="ECO:0000256" key="6">
    <source>
        <dbReference type="RuleBase" id="RU367011"/>
    </source>
</evidence>
<dbReference type="SUPFAM" id="SSF51069">
    <property type="entry name" value="Carbonic anhydrase"/>
    <property type="match status" value="1"/>
</dbReference>
<comment type="cofactor">
    <cofactor evidence="1 6">
        <name>Zn(2+)</name>
        <dbReference type="ChEBI" id="CHEBI:29105"/>
    </cofactor>
</comment>
<keyword evidence="9" id="KW-1185">Reference proteome</keyword>
<dbReference type="Gramene" id="OGLUM12G03950.1">
    <property type="protein sequence ID" value="OGLUM12G03950.1"/>
    <property type="gene ID" value="OGLUM12G03950"/>
</dbReference>